<dbReference type="GeneID" id="22911435"/>
<gene>
    <name evidence="2" type="ORF">GNI_036590</name>
</gene>
<comment type="caution">
    <text evidence="2">The sequence shown here is derived from an EMBL/GenBank/DDBJ whole genome shotgun (WGS) entry which is preliminary data.</text>
</comment>
<dbReference type="OrthoDB" id="447564at2759"/>
<evidence type="ECO:0000313" key="2">
    <source>
        <dbReference type="EMBL" id="EZG78415.1"/>
    </source>
</evidence>
<dbReference type="GO" id="GO:0005829">
    <property type="term" value="C:cytosol"/>
    <property type="evidence" value="ECO:0007669"/>
    <property type="project" value="TreeGrafter"/>
</dbReference>
<keyword evidence="2" id="KW-0328">Glycosyltransferase</keyword>
<keyword evidence="3" id="KW-1185">Reference proteome</keyword>
<feature type="compositionally biased region" description="Basic and acidic residues" evidence="1">
    <location>
        <begin position="67"/>
        <end position="122"/>
    </location>
</feature>
<dbReference type="eggNOG" id="KOG1050">
    <property type="taxonomic scope" value="Eukaryota"/>
</dbReference>
<accession>A0A023BAL4</accession>
<reference evidence="2" key="1">
    <citation type="submission" date="2013-12" db="EMBL/GenBank/DDBJ databases">
        <authorList>
            <person name="Omoto C.K."/>
            <person name="Sibley D."/>
            <person name="Venepally P."/>
            <person name="Hadjithomas M."/>
            <person name="Karamycheva S."/>
            <person name="Brunk B."/>
            <person name="Roos D."/>
            <person name="Caler E."/>
            <person name="Lorenzi H."/>
        </authorList>
    </citation>
    <scope>NUCLEOTIDE SEQUENCE</scope>
</reference>
<dbReference type="AlphaFoldDB" id="A0A023BAL4"/>
<dbReference type="EMBL" id="AFNH02000280">
    <property type="protein sequence ID" value="EZG78415.1"/>
    <property type="molecule type" value="Genomic_DNA"/>
</dbReference>
<evidence type="ECO:0000256" key="1">
    <source>
        <dbReference type="SAM" id="MobiDB-lite"/>
    </source>
</evidence>
<protein>
    <submittedName>
        <fullName evidence="2">Trehalose-6-phosphate synthase</fullName>
        <ecNumber evidence="2">2.4.1.15</ecNumber>
    </submittedName>
</protein>
<dbReference type="Pfam" id="PF00982">
    <property type="entry name" value="Glyco_transf_20"/>
    <property type="match status" value="1"/>
</dbReference>
<dbReference type="VEuPathDB" id="CryptoDB:GNI_036590"/>
<dbReference type="RefSeq" id="XP_011129314.1">
    <property type="nucleotide sequence ID" value="XM_011131012.1"/>
</dbReference>
<dbReference type="CDD" id="cd03788">
    <property type="entry name" value="GT20_TPS"/>
    <property type="match status" value="1"/>
</dbReference>
<feature type="region of interest" description="Disordered" evidence="1">
    <location>
        <begin position="55"/>
        <end position="125"/>
    </location>
</feature>
<dbReference type="GO" id="GO:0004805">
    <property type="term" value="F:trehalose-phosphatase activity"/>
    <property type="evidence" value="ECO:0007669"/>
    <property type="project" value="TreeGrafter"/>
</dbReference>
<dbReference type="Gene3D" id="3.40.50.2000">
    <property type="entry name" value="Glycogen Phosphorylase B"/>
    <property type="match status" value="2"/>
</dbReference>
<organism evidence="2 3">
    <name type="scientific">Gregarina niphandrodes</name>
    <name type="common">Septate eugregarine</name>
    <dbReference type="NCBI Taxonomy" id="110365"/>
    <lineage>
        <taxon>Eukaryota</taxon>
        <taxon>Sar</taxon>
        <taxon>Alveolata</taxon>
        <taxon>Apicomplexa</taxon>
        <taxon>Conoidasida</taxon>
        <taxon>Gregarinasina</taxon>
        <taxon>Eugregarinorida</taxon>
        <taxon>Gregarinidae</taxon>
        <taxon>Gregarina</taxon>
    </lineage>
</organism>
<feature type="compositionally biased region" description="Low complexity" evidence="1">
    <location>
        <begin position="593"/>
        <end position="610"/>
    </location>
</feature>
<keyword evidence="2" id="KW-0808">Transferase</keyword>
<sequence length="735" mass="82781">MYNAYVEANQEFGRVVKTKYFELKQQNPSEQILIWVHDYHLMLLPRIIRQYLNGDNQHGDNQNGDNQHGDNEHGDNEHGDNQHGDNQHGDNQHGDNQHGDNQHGDNQHGDNQHGDNHHDNHIGNHNGYDSDLQIGFFLHTTFPHPCMWRRIKERNPLLLGMLCSDLIGFHIYSYKRSFMDACQQLLDVKLLSSHIDARGIGGCKSLVKAMPIGIDPYKFVKASSTSAQKLSAEKFKEQYQGRLIVLGVDRLDYMKGIYQKLRGYQKFLEMYPDIAMNTVLVQLAVPSRGEVECYKKLKTVCHTLVGEINGKYRSPQSVGSGTSSGPFVEFLDQSVQFKQLLDLYISADVCLISSVRDGMNLVACEFVASQSSQTPGVLVMSQFVGADRSLAYGAVSMNPWSPSAIADALYHALTLSPEAKQRKAAYGRNNVIEFSAENWANTFVKYLVTKPEPNLGNIPRPLNIQDLIKKVKQTNHIRIVVNLDEIKYVPTFPMVGDEMVADEMGVGDEMTKLISVLYVTHQDPEMAFDFDRIPGDILTPTRYRNAGEWHDTQRGASTERLIVGPESIGSSFDHMTTNSVLEGNTSQMTSRVHSAAPSHEPSEAPSEVVSSNSSFRIVDGNYCDQIEERLVERCDMLTHSIRTVRLGNFIQVDLELATLKSYIWELLAHDDDVKIQDVSNHRLWIHHIDDLPEVPELRSFTNPPSPDTLVITIGIDVVHPPSHDLSIVIQYVSHT</sequence>
<dbReference type="GO" id="GO:0003825">
    <property type="term" value="F:alpha,alpha-trehalose-phosphate synthase (UDP-forming) activity"/>
    <property type="evidence" value="ECO:0007669"/>
    <property type="project" value="UniProtKB-EC"/>
</dbReference>
<dbReference type="PANTHER" id="PTHR10788">
    <property type="entry name" value="TREHALOSE-6-PHOSPHATE SYNTHASE"/>
    <property type="match status" value="1"/>
</dbReference>
<name>A0A023BAL4_GRENI</name>
<feature type="compositionally biased region" description="Low complexity" evidence="1">
    <location>
        <begin position="55"/>
        <end position="66"/>
    </location>
</feature>
<feature type="region of interest" description="Disordered" evidence="1">
    <location>
        <begin position="586"/>
        <end position="610"/>
    </location>
</feature>
<dbReference type="SUPFAM" id="SSF53756">
    <property type="entry name" value="UDP-Glycosyltransferase/glycogen phosphorylase"/>
    <property type="match status" value="1"/>
</dbReference>
<evidence type="ECO:0000313" key="3">
    <source>
        <dbReference type="Proteomes" id="UP000019763"/>
    </source>
</evidence>
<dbReference type="Proteomes" id="UP000019763">
    <property type="component" value="Unassembled WGS sequence"/>
</dbReference>
<dbReference type="InterPro" id="IPR001830">
    <property type="entry name" value="Glyco_trans_20"/>
</dbReference>
<dbReference type="GO" id="GO:0005992">
    <property type="term" value="P:trehalose biosynthetic process"/>
    <property type="evidence" value="ECO:0007669"/>
    <property type="project" value="InterPro"/>
</dbReference>
<proteinExistence type="predicted"/>
<dbReference type="PANTHER" id="PTHR10788:SF106">
    <property type="entry name" value="BCDNA.GH08860"/>
    <property type="match status" value="1"/>
</dbReference>
<dbReference type="EC" id="2.4.1.15" evidence="2"/>